<evidence type="ECO:0000259" key="5">
    <source>
        <dbReference type="Pfam" id="PF12802"/>
    </source>
</evidence>
<dbReference type="InterPro" id="IPR052362">
    <property type="entry name" value="HTH-GbsR_regulator"/>
</dbReference>
<accession>A0ABU0PIU5</accession>
<dbReference type="InterPro" id="IPR000485">
    <property type="entry name" value="AsnC-type_HTH_dom"/>
</dbReference>
<evidence type="ECO:0000256" key="1">
    <source>
        <dbReference type="ARBA" id="ARBA00023015"/>
    </source>
</evidence>
<organism evidence="6 7">
    <name type="scientific">Pseudarthrobacter siccitolerans</name>
    <dbReference type="NCBI Taxonomy" id="861266"/>
    <lineage>
        <taxon>Bacteria</taxon>
        <taxon>Bacillati</taxon>
        <taxon>Actinomycetota</taxon>
        <taxon>Actinomycetes</taxon>
        <taxon>Micrococcales</taxon>
        <taxon>Micrococcaceae</taxon>
        <taxon>Pseudarthrobacter</taxon>
    </lineage>
</organism>
<keyword evidence="2 6" id="KW-0238">DNA-binding</keyword>
<gene>
    <name evidence="6" type="ORF">QFZ36_001445</name>
</gene>
<dbReference type="InterPro" id="IPR011991">
    <property type="entry name" value="ArsR-like_HTH"/>
</dbReference>
<protein>
    <submittedName>
        <fullName evidence="6">DNA-binding Lrp family transcriptional regulator</fullName>
    </submittedName>
</protein>
<name>A0ABU0PIU5_9MICC</name>
<keyword evidence="1" id="KW-0805">Transcription regulation</keyword>
<feature type="compositionally biased region" description="Low complexity" evidence="4">
    <location>
        <begin position="166"/>
        <end position="177"/>
    </location>
</feature>
<dbReference type="InterPro" id="IPR036390">
    <property type="entry name" value="WH_DNA-bd_sf"/>
</dbReference>
<dbReference type="RefSeq" id="WP_306635081.1">
    <property type="nucleotide sequence ID" value="NZ_JAUSXB010000001.1"/>
</dbReference>
<comment type="caution">
    <text evidence="6">The sequence shown here is derived from an EMBL/GenBank/DDBJ whole genome shotgun (WGS) entry which is preliminary data.</text>
</comment>
<dbReference type="PANTHER" id="PTHR38465">
    <property type="entry name" value="HTH-TYPE TRANSCRIPTIONAL REGULATOR MJ1563-RELATED"/>
    <property type="match status" value="1"/>
</dbReference>
<dbReference type="CDD" id="cd00090">
    <property type="entry name" value="HTH_ARSR"/>
    <property type="match status" value="1"/>
</dbReference>
<dbReference type="Pfam" id="PF12802">
    <property type="entry name" value="MarR_2"/>
    <property type="match status" value="1"/>
</dbReference>
<dbReference type="InterPro" id="IPR000835">
    <property type="entry name" value="HTH_MarR-typ"/>
</dbReference>
<feature type="domain" description="HTH marR-type" evidence="5">
    <location>
        <begin position="29"/>
        <end position="88"/>
    </location>
</feature>
<dbReference type="Gene3D" id="1.10.10.10">
    <property type="entry name" value="Winged helix-like DNA-binding domain superfamily/Winged helix DNA-binding domain"/>
    <property type="match status" value="1"/>
</dbReference>
<reference evidence="6 7" key="1">
    <citation type="submission" date="2023-07" db="EMBL/GenBank/DDBJ databases">
        <title>Comparative genomics of wheat-associated soil bacteria to identify genetic determinants of phenazine resistance.</title>
        <authorList>
            <person name="Mouncey N."/>
        </authorList>
    </citation>
    <scope>NUCLEOTIDE SEQUENCE [LARGE SCALE GENOMIC DNA]</scope>
    <source>
        <strain evidence="6 7">W1I3</strain>
    </source>
</reference>
<evidence type="ECO:0000313" key="6">
    <source>
        <dbReference type="EMBL" id="MDQ0673884.1"/>
    </source>
</evidence>
<evidence type="ECO:0000256" key="4">
    <source>
        <dbReference type="SAM" id="MobiDB-lite"/>
    </source>
</evidence>
<sequence length="177" mass="18704">MKAGEAAAGNEAEVHAAVELAAAGFSAAGFPKMPARALMALVSSEEGRLTAAELSEKLGVSAAAVSGAVRYLQTVGFIQRVSRPGSRRDIYALHDDEWYIASTRRSPVYQSLAALTDGVAEALPAESAAGARVAEMGRFYRFLAARMPSLLDEWERERESWGRDTAPSSAMSPGGSP</sequence>
<dbReference type="SUPFAM" id="SSF46785">
    <property type="entry name" value="Winged helix' DNA-binding domain"/>
    <property type="match status" value="1"/>
</dbReference>
<proteinExistence type="predicted"/>
<dbReference type="GO" id="GO:0003677">
    <property type="term" value="F:DNA binding"/>
    <property type="evidence" value="ECO:0007669"/>
    <property type="project" value="UniProtKB-KW"/>
</dbReference>
<dbReference type="EMBL" id="JAUSXB010000001">
    <property type="protein sequence ID" value="MDQ0673884.1"/>
    <property type="molecule type" value="Genomic_DNA"/>
</dbReference>
<evidence type="ECO:0000313" key="7">
    <source>
        <dbReference type="Proteomes" id="UP001236806"/>
    </source>
</evidence>
<keyword evidence="7" id="KW-1185">Reference proteome</keyword>
<dbReference type="InterPro" id="IPR036388">
    <property type="entry name" value="WH-like_DNA-bd_sf"/>
</dbReference>
<evidence type="ECO:0000256" key="3">
    <source>
        <dbReference type="ARBA" id="ARBA00023163"/>
    </source>
</evidence>
<dbReference type="Proteomes" id="UP001236806">
    <property type="component" value="Unassembled WGS sequence"/>
</dbReference>
<keyword evidence="3" id="KW-0804">Transcription</keyword>
<dbReference type="PRINTS" id="PR00033">
    <property type="entry name" value="HTHASNC"/>
</dbReference>
<evidence type="ECO:0000256" key="2">
    <source>
        <dbReference type="ARBA" id="ARBA00023125"/>
    </source>
</evidence>
<dbReference type="PANTHER" id="PTHR38465:SF2">
    <property type="entry name" value="HTH-TYPE TRANSCRIPTIONAL REGULATOR MMPR5"/>
    <property type="match status" value="1"/>
</dbReference>
<feature type="region of interest" description="Disordered" evidence="4">
    <location>
        <begin position="156"/>
        <end position="177"/>
    </location>
</feature>